<proteinExistence type="inferred from homology"/>
<evidence type="ECO:0000256" key="3">
    <source>
        <dbReference type="ARBA" id="ARBA00023295"/>
    </source>
</evidence>
<sequence length="778" mass="86415">MALHLPDRLLPGLPYPLGSSSDGLGVNFAVFSAHAGKIELCLFDPSGRRELKRLLLPECTDEVWHGYLPGAAPGLVYGFRAYGPYEPLKGHRFNPHKLLLDPYARRLVGQVRWTDALYGYRLHSPRADLSFDRRDSAAAMPKAMVNEDAFVWEHDRSPQVPWSKTVIYEAHVRGISMLRKDLNANERGTFAALADPTFIEHLLKLGVTTLELMPVHAFLQDSFLVERGLRNYWGYSTLSFFAPEPSYMSNGDLNELRIAVRRLHSAGIEVILDVVYNHTCCGSELGPTLSFRGLDNASYYRLLPEQERFHINDTGCGNTLNMSHPRVLQMVMDSLRYWAQSFHIDGFRFDLGSTLGREAGGFDPNSGFFDALLQDPVLSRLKLISEPWDVGPGGYQLGNHPPRFAEWNDRYRDDMRRFWSGEEGLRGGFAQRMMGSAELFEHRRRKPWASVNFIASHDGFTLRDLVSYSCKHNEANGEEGKDGHNENFSANWGAEGDSDDPAILEVRARVQRAMLTSLLLAQGTPMLLAGDEFHRSQQGNNNAYCQDNEISWVDWDAARRPEGVALTEFVSRLNAIRRDFQVLHANYFLHGAKEIVPGLNDVSWFDEAARPVSDADWRNPVARAITLQLACKRQESSKLLAVRMAEAAGASGLSEDDPTDIVLLFVNAGHEAIDFRFPRGGEAGADGTEAGAEAAAANTAASSKATAPEDYFLLLDSALERGLPDSGAAPHAAALSAVVTVAAHSVQVFANRPLQLPSAIYPVAANEWMTRNEWGDRA</sequence>
<dbReference type="InterPro" id="IPR044505">
    <property type="entry name" value="GlgX_Isoamylase_N_E_set"/>
</dbReference>
<dbReference type="Pfam" id="PF00128">
    <property type="entry name" value="Alpha-amylase"/>
    <property type="match status" value="1"/>
</dbReference>
<dbReference type="InterPro" id="IPR004193">
    <property type="entry name" value="Glyco_hydro_13_N"/>
</dbReference>
<evidence type="ECO:0000256" key="1">
    <source>
        <dbReference type="ARBA" id="ARBA00008061"/>
    </source>
</evidence>
<keyword evidence="2" id="KW-0378">Hydrolase</keyword>
<dbReference type="Gene3D" id="2.60.40.10">
    <property type="entry name" value="Immunoglobulins"/>
    <property type="match status" value="1"/>
</dbReference>
<dbReference type="Gene3D" id="3.20.20.80">
    <property type="entry name" value="Glycosidases"/>
    <property type="match status" value="1"/>
</dbReference>
<comment type="caution">
    <text evidence="6">The sequence shown here is derived from an EMBL/GenBank/DDBJ whole genome shotgun (WGS) entry which is preliminary data.</text>
</comment>
<dbReference type="InterPro" id="IPR011837">
    <property type="entry name" value="Glycogen_debranch_GlgX"/>
</dbReference>
<evidence type="ECO:0000256" key="2">
    <source>
        <dbReference type="ARBA" id="ARBA00022801"/>
    </source>
</evidence>
<feature type="domain" description="Glycosyl hydrolase family 13 catalytic" evidence="5">
    <location>
        <begin position="165"/>
        <end position="577"/>
    </location>
</feature>
<dbReference type="InterPro" id="IPR013783">
    <property type="entry name" value="Ig-like_fold"/>
</dbReference>
<dbReference type="InterPro" id="IPR013780">
    <property type="entry name" value="Glyco_hydro_b"/>
</dbReference>
<dbReference type="EMBL" id="JAQQFM010000007">
    <property type="protein sequence ID" value="MFL9926107.1"/>
    <property type="molecule type" value="Genomic_DNA"/>
</dbReference>
<dbReference type="SUPFAM" id="SSF51011">
    <property type="entry name" value="Glycosyl hydrolase domain"/>
    <property type="match status" value="1"/>
</dbReference>
<keyword evidence="3" id="KW-0326">Glycosidase</keyword>
<dbReference type="InterPro" id="IPR017853">
    <property type="entry name" value="GH"/>
</dbReference>
<dbReference type="CDD" id="cd02856">
    <property type="entry name" value="E_set_GDE_Isoamylase_N"/>
    <property type="match status" value="1"/>
</dbReference>
<dbReference type="Pfam" id="PF02922">
    <property type="entry name" value="CBM_48"/>
    <property type="match status" value="1"/>
</dbReference>
<dbReference type="SUPFAM" id="SSF51445">
    <property type="entry name" value="(Trans)glycosidases"/>
    <property type="match status" value="1"/>
</dbReference>
<dbReference type="NCBIfam" id="TIGR02100">
    <property type="entry name" value="glgX_debranch"/>
    <property type="match status" value="1"/>
</dbReference>
<comment type="similarity">
    <text evidence="1">Belongs to the glycosyl hydrolase 13 family.</text>
</comment>
<dbReference type="CDD" id="cd11326">
    <property type="entry name" value="AmyAc_Glg_debranch"/>
    <property type="match status" value="1"/>
</dbReference>
<evidence type="ECO:0000259" key="5">
    <source>
        <dbReference type="SMART" id="SM00642"/>
    </source>
</evidence>
<dbReference type="InterPro" id="IPR014756">
    <property type="entry name" value="Ig_E-set"/>
</dbReference>
<dbReference type="InterPro" id="IPR006047">
    <property type="entry name" value="GH13_cat_dom"/>
</dbReference>
<keyword evidence="7" id="KW-1185">Reference proteome</keyword>
<gene>
    <name evidence="6" type="primary">glgX</name>
    <name evidence="6" type="ORF">PQR62_17660</name>
</gene>
<dbReference type="Proteomes" id="UP001629246">
    <property type="component" value="Unassembled WGS sequence"/>
</dbReference>
<dbReference type="RefSeq" id="WP_408159300.1">
    <property type="nucleotide sequence ID" value="NZ_JAQQFM010000007.1"/>
</dbReference>
<dbReference type="PANTHER" id="PTHR43002">
    <property type="entry name" value="GLYCOGEN DEBRANCHING ENZYME"/>
    <property type="match status" value="1"/>
</dbReference>
<dbReference type="SUPFAM" id="SSF81296">
    <property type="entry name" value="E set domains"/>
    <property type="match status" value="1"/>
</dbReference>
<evidence type="ECO:0000313" key="7">
    <source>
        <dbReference type="Proteomes" id="UP001629246"/>
    </source>
</evidence>
<dbReference type="SMART" id="SM00642">
    <property type="entry name" value="Aamy"/>
    <property type="match status" value="1"/>
</dbReference>
<evidence type="ECO:0000256" key="4">
    <source>
        <dbReference type="SAM" id="MobiDB-lite"/>
    </source>
</evidence>
<protein>
    <submittedName>
        <fullName evidence="6">Glycogen debranching protein GlgX</fullName>
    </submittedName>
</protein>
<evidence type="ECO:0000313" key="6">
    <source>
        <dbReference type="EMBL" id="MFL9926107.1"/>
    </source>
</evidence>
<accession>A0ABW9ACS8</accession>
<organism evidence="6 7">
    <name type="scientific">Herbaspirillum lusitanum</name>
    <dbReference type="NCBI Taxonomy" id="213312"/>
    <lineage>
        <taxon>Bacteria</taxon>
        <taxon>Pseudomonadati</taxon>
        <taxon>Pseudomonadota</taxon>
        <taxon>Betaproteobacteria</taxon>
        <taxon>Burkholderiales</taxon>
        <taxon>Oxalobacteraceae</taxon>
        <taxon>Herbaspirillum</taxon>
    </lineage>
</organism>
<feature type="region of interest" description="Disordered" evidence="4">
    <location>
        <begin position="474"/>
        <end position="494"/>
    </location>
</feature>
<name>A0ABW9ACS8_9BURK</name>
<feature type="compositionally biased region" description="Basic and acidic residues" evidence="4">
    <location>
        <begin position="474"/>
        <end position="485"/>
    </location>
</feature>
<dbReference type="Gene3D" id="2.60.40.1180">
    <property type="entry name" value="Golgi alpha-mannosidase II"/>
    <property type="match status" value="1"/>
</dbReference>
<reference evidence="6 7" key="1">
    <citation type="journal article" date="2024" name="Chem. Sci.">
        <title>Discovery of megapolipeptins by genome mining of a Burkholderiales bacteria collection.</title>
        <authorList>
            <person name="Paulo B.S."/>
            <person name="Recchia M.J.J."/>
            <person name="Lee S."/>
            <person name="Fergusson C.H."/>
            <person name="Romanowski S.B."/>
            <person name="Hernandez A."/>
            <person name="Krull N."/>
            <person name="Liu D.Y."/>
            <person name="Cavanagh H."/>
            <person name="Bos A."/>
            <person name="Gray C.A."/>
            <person name="Murphy B.T."/>
            <person name="Linington R.G."/>
            <person name="Eustaquio A.S."/>
        </authorList>
    </citation>
    <scope>NUCLEOTIDE SEQUENCE [LARGE SCALE GENOMIC DNA]</scope>
    <source>
        <strain evidence="6 7">RL21-008-BIB-A</strain>
    </source>
</reference>